<evidence type="ECO:0000313" key="2">
    <source>
        <dbReference type="Proteomes" id="UP000035721"/>
    </source>
</evidence>
<dbReference type="SUPFAM" id="SSF50129">
    <property type="entry name" value="GroES-like"/>
    <property type="match status" value="1"/>
</dbReference>
<dbReference type="STRING" id="1194083.BN12_90011"/>
<dbReference type="InterPro" id="IPR011032">
    <property type="entry name" value="GroES-like_sf"/>
</dbReference>
<dbReference type="OrthoDB" id="9787435at2"/>
<dbReference type="InterPro" id="IPR051397">
    <property type="entry name" value="Zn-ADH-like_protein"/>
</dbReference>
<dbReference type="AlphaFoldDB" id="A0A077M3H7"/>
<name>A0A077M3H7_9MICO</name>
<dbReference type="Proteomes" id="UP000035721">
    <property type="component" value="Unassembled WGS sequence"/>
</dbReference>
<dbReference type="Gene3D" id="3.40.50.720">
    <property type="entry name" value="NAD(P)-binding Rossmann-like Domain"/>
    <property type="match status" value="1"/>
</dbReference>
<dbReference type="PANTHER" id="PTHR43677">
    <property type="entry name" value="SHORT-CHAIN DEHYDROGENASE/REDUCTASE"/>
    <property type="match status" value="1"/>
</dbReference>
<keyword evidence="2" id="KW-1185">Reference proteome</keyword>
<comment type="caution">
    <text evidence="1">The sequence shown here is derived from an EMBL/GenBank/DDBJ whole genome shotgun (WGS) entry which is preliminary data.</text>
</comment>
<reference evidence="1 2" key="1">
    <citation type="journal article" date="2013" name="ISME J.">
        <title>A metabolic model for members of the genus Tetrasphaera involved in enhanced biological phosphorus removal.</title>
        <authorList>
            <person name="Kristiansen R."/>
            <person name="Nguyen H.T.T."/>
            <person name="Saunders A.M."/>
            <person name="Nielsen J.L."/>
            <person name="Wimmer R."/>
            <person name="Le V.Q."/>
            <person name="McIlroy S.J."/>
            <person name="Petrovski S."/>
            <person name="Seviour R.J."/>
            <person name="Calteau A."/>
            <person name="Nielsen K.L."/>
            <person name="Nielsen P.H."/>
        </authorList>
    </citation>
    <scope>NUCLEOTIDE SEQUENCE [LARGE SCALE GENOMIC DNA]</scope>
    <source>
        <strain evidence="1 2">T1-X7</strain>
    </source>
</reference>
<dbReference type="GO" id="GO:0016491">
    <property type="term" value="F:oxidoreductase activity"/>
    <property type="evidence" value="ECO:0007669"/>
    <property type="project" value="TreeGrafter"/>
</dbReference>
<dbReference type="Gene3D" id="3.90.180.10">
    <property type="entry name" value="Medium-chain alcohol dehydrogenases, catalytic domain"/>
    <property type="match status" value="2"/>
</dbReference>
<dbReference type="InterPro" id="IPR036291">
    <property type="entry name" value="NAD(P)-bd_dom_sf"/>
</dbReference>
<organism evidence="1 2">
    <name type="scientific">Nostocoides japonicum T1-X7</name>
    <dbReference type="NCBI Taxonomy" id="1194083"/>
    <lineage>
        <taxon>Bacteria</taxon>
        <taxon>Bacillati</taxon>
        <taxon>Actinomycetota</taxon>
        <taxon>Actinomycetes</taxon>
        <taxon>Micrococcales</taxon>
        <taxon>Intrasporangiaceae</taxon>
        <taxon>Nostocoides</taxon>
    </lineage>
</organism>
<proteinExistence type="predicted"/>
<evidence type="ECO:0000313" key="1">
    <source>
        <dbReference type="EMBL" id="CCH80356.1"/>
    </source>
</evidence>
<protein>
    <submittedName>
        <fullName evidence="1">Putative Quinone oxidoreductase-like protein</fullName>
    </submittedName>
</protein>
<dbReference type="SUPFAM" id="SSF51735">
    <property type="entry name" value="NAD(P)-binding Rossmann-fold domains"/>
    <property type="match status" value="1"/>
</dbReference>
<dbReference type="EMBL" id="CAJB01000425">
    <property type="protein sequence ID" value="CCH80356.1"/>
    <property type="molecule type" value="Genomic_DNA"/>
</dbReference>
<sequence>MKAALVTRYDAPPAYADVEEPRATGPHDVIVDVLAAGLHPRVLSQADGSHYTSTAELPLVPGIDGVGRDPEGRLRFFVLDDTTQGSMAERTVVDVRRSVVLPDDCDPVAVAAAMNPAMSSWIALRRRIAFHPGQSALVLGATGNAGRMAVQVLRLLGASSVVAAGRDEGRLTELASLGADVRVRLDAPDTRSALGAAAADVDVVVDYVWGEPTAAAMTAVVTDRVDRGRDLTWIEVGSVAGPVAAIPSAALRAARLSIVGSGQGSVSTPDIVAELPSLADVISEGRLTVDARPVPLREVGDVWTDARRTGHRIVVVPGA</sequence>
<accession>A0A077M3H7</accession>
<gene>
    <name evidence="1" type="ORF">BN12_90011</name>
</gene>
<dbReference type="PANTHER" id="PTHR43677:SF11">
    <property type="entry name" value="ZINC-CONTAINING ALCOHOL DEHYDROGENASE"/>
    <property type="match status" value="1"/>
</dbReference>
<dbReference type="RefSeq" id="WP_048549847.1">
    <property type="nucleotide sequence ID" value="NZ_HF570958.1"/>
</dbReference>